<protein>
    <submittedName>
        <fullName evidence="1">Uncharacterized protein</fullName>
    </submittedName>
</protein>
<reference evidence="1 2" key="1">
    <citation type="submission" date="2015-12" db="EMBL/GenBank/DDBJ databases">
        <authorList>
            <person name="Shamseldin A."/>
            <person name="Moawad H."/>
            <person name="Abd El-Rahim W.M."/>
            <person name="Sadowsky M.J."/>
        </authorList>
    </citation>
    <scope>NUCLEOTIDE SEQUENCE [LARGE SCALE GENOMIC DNA]</scope>
    <source>
        <strain evidence="1 2">WF1</strain>
    </source>
</reference>
<comment type="caution">
    <text evidence="1">The sequence shown here is derived from an EMBL/GenBank/DDBJ whole genome shotgun (WGS) entry which is preliminary data.</text>
</comment>
<gene>
    <name evidence="1" type="ORF">AU255_11660</name>
</gene>
<name>A0A1V8MA50_9GAMM</name>
<dbReference type="RefSeq" id="WP_080523040.1">
    <property type="nucleotide sequence ID" value="NZ_LPUF01000001.1"/>
</dbReference>
<dbReference type="AlphaFoldDB" id="A0A1V8MA50"/>
<evidence type="ECO:0000313" key="2">
    <source>
        <dbReference type="Proteomes" id="UP000191980"/>
    </source>
</evidence>
<dbReference type="Proteomes" id="UP000191980">
    <property type="component" value="Unassembled WGS sequence"/>
</dbReference>
<dbReference type="EMBL" id="LPUF01000001">
    <property type="protein sequence ID" value="OQK18439.1"/>
    <property type="molecule type" value="Genomic_DNA"/>
</dbReference>
<proteinExistence type="predicted"/>
<keyword evidence="2" id="KW-1185">Reference proteome</keyword>
<dbReference type="STRING" id="1420851.AU255_11660"/>
<evidence type="ECO:0000313" key="1">
    <source>
        <dbReference type="EMBL" id="OQK18439.1"/>
    </source>
</evidence>
<sequence length="158" mass="17969">MNTFLIYAPHNQCVKTVEEYEGVPVVYSHPLYYQNKTKLAADFDLVDVNDYLIICGKSDDKPQSWFKYKVQVTSVKMLKDASGGEYNGFQVKVVFGNIIATFFPKISASVAKHKILESGVKFPNLLDFNRDGFKQGAFAELLDNEQAKVINDWIKKDE</sequence>
<accession>A0A1V8MA50</accession>
<organism evidence="1 2">
    <name type="scientific">Methyloprofundus sedimenti</name>
    <dbReference type="NCBI Taxonomy" id="1420851"/>
    <lineage>
        <taxon>Bacteria</taxon>
        <taxon>Pseudomonadati</taxon>
        <taxon>Pseudomonadota</taxon>
        <taxon>Gammaproteobacteria</taxon>
        <taxon>Methylococcales</taxon>
        <taxon>Methylococcaceae</taxon>
        <taxon>Methyloprofundus</taxon>
    </lineage>
</organism>